<protein>
    <submittedName>
        <fullName evidence="3">Response regulator</fullName>
    </submittedName>
</protein>
<proteinExistence type="predicted"/>
<evidence type="ECO:0000313" key="4">
    <source>
        <dbReference type="Proteomes" id="UP000323142"/>
    </source>
</evidence>
<evidence type="ECO:0000256" key="1">
    <source>
        <dbReference type="PROSITE-ProRule" id="PRU00169"/>
    </source>
</evidence>
<reference evidence="3 4" key="1">
    <citation type="submission" date="2019-09" db="EMBL/GenBank/DDBJ databases">
        <title>Salinarimonas rosea gen. nov., sp. nov., a new member of the a-2 subgroup of the Proteobacteria.</title>
        <authorList>
            <person name="Liu J."/>
        </authorList>
    </citation>
    <scope>NUCLEOTIDE SEQUENCE [LARGE SCALE GENOMIC DNA]</scope>
    <source>
        <strain evidence="3 4">BN140002</strain>
    </source>
</reference>
<accession>A0A5B2V9P7</accession>
<dbReference type="EMBL" id="VUOA01000033">
    <property type="protein sequence ID" value="KAA2235704.1"/>
    <property type="molecule type" value="Genomic_DNA"/>
</dbReference>
<dbReference type="SMART" id="SM00448">
    <property type="entry name" value="REC"/>
    <property type="match status" value="1"/>
</dbReference>
<sequence length="138" mass="14653">MDRDQGALPHGGVGLHAAATWNQAAVATIHIIEDDWGVRDALIELVRGFGHTVAAYEDGEAFMRAGTPPPDDVIFVDLGLPGVGGQHVIKWLNGLPVPPRVVAISGRSRGDIEAALRDLPNLTLLRKPLAAEAITPFL</sequence>
<dbReference type="InterPro" id="IPR011006">
    <property type="entry name" value="CheY-like_superfamily"/>
</dbReference>
<dbReference type="InterPro" id="IPR001789">
    <property type="entry name" value="Sig_transdc_resp-reg_receiver"/>
</dbReference>
<evidence type="ECO:0000313" key="3">
    <source>
        <dbReference type="EMBL" id="KAA2235704.1"/>
    </source>
</evidence>
<comment type="caution">
    <text evidence="3">The sequence shown here is derived from an EMBL/GenBank/DDBJ whole genome shotgun (WGS) entry which is preliminary data.</text>
</comment>
<feature type="modified residue" description="4-aspartylphosphate" evidence="1">
    <location>
        <position position="77"/>
    </location>
</feature>
<dbReference type="Gene3D" id="3.40.50.2300">
    <property type="match status" value="1"/>
</dbReference>
<gene>
    <name evidence="3" type="ORF">F0L46_17910</name>
</gene>
<evidence type="ECO:0000259" key="2">
    <source>
        <dbReference type="PROSITE" id="PS50110"/>
    </source>
</evidence>
<name>A0A5B2V9P7_9HYPH</name>
<keyword evidence="4" id="KW-1185">Reference proteome</keyword>
<dbReference type="Pfam" id="PF00072">
    <property type="entry name" value="Response_reg"/>
    <property type="match status" value="1"/>
</dbReference>
<feature type="domain" description="Response regulatory" evidence="2">
    <location>
        <begin position="28"/>
        <end position="138"/>
    </location>
</feature>
<reference evidence="3 4" key="2">
    <citation type="submission" date="2019-09" db="EMBL/GenBank/DDBJ databases">
        <authorList>
            <person name="Jin C."/>
        </authorList>
    </citation>
    <scope>NUCLEOTIDE SEQUENCE [LARGE SCALE GENOMIC DNA]</scope>
    <source>
        <strain evidence="3 4">BN140002</strain>
    </source>
</reference>
<dbReference type="PROSITE" id="PS50110">
    <property type="entry name" value="RESPONSE_REGULATORY"/>
    <property type="match status" value="1"/>
</dbReference>
<keyword evidence="1" id="KW-0597">Phosphoprotein</keyword>
<dbReference type="Proteomes" id="UP000323142">
    <property type="component" value="Unassembled WGS sequence"/>
</dbReference>
<organism evidence="3 4">
    <name type="scientific">Salinarimonas soli</name>
    <dbReference type="NCBI Taxonomy" id="1638099"/>
    <lineage>
        <taxon>Bacteria</taxon>
        <taxon>Pseudomonadati</taxon>
        <taxon>Pseudomonadota</taxon>
        <taxon>Alphaproteobacteria</taxon>
        <taxon>Hyphomicrobiales</taxon>
        <taxon>Salinarimonadaceae</taxon>
        <taxon>Salinarimonas</taxon>
    </lineage>
</organism>
<dbReference type="GO" id="GO:0000160">
    <property type="term" value="P:phosphorelay signal transduction system"/>
    <property type="evidence" value="ECO:0007669"/>
    <property type="project" value="InterPro"/>
</dbReference>
<dbReference type="OrthoDB" id="7679005at2"/>
<dbReference type="AlphaFoldDB" id="A0A5B2V9P7"/>
<dbReference type="SUPFAM" id="SSF52172">
    <property type="entry name" value="CheY-like"/>
    <property type="match status" value="1"/>
</dbReference>